<feature type="transmembrane region" description="Helical" evidence="1">
    <location>
        <begin position="53"/>
        <end position="77"/>
    </location>
</feature>
<protein>
    <submittedName>
        <fullName evidence="2">Uncharacterized protein</fullName>
    </submittedName>
</protein>
<dbReference type="RefSeq" id="WP_230573823.1">
    <property type="nucleotide sequence ID" value="NZ_CAKJTI010000002.1"/>
</dbReference>
<keyword evidence="3" id="KW-1185">Reference proteome</keyword>
<organism evidence="2 3">
    <name type="scientific">Bacillus rhizoplanae</name>
    <dbReference type="NCBI Taxonomy" id="2880966"/>
    <lineage>
        <taxon>Bacteria</taxon>
        <taxon>Bacillati</taxon>
        <taxon>Bacillota</taxon>
        <taxon>Bacilli</taxon>
        <taxon>Bacillales</taxon>
        <taxon>Bacillaceae</taxon>
        <taxon>Bacillus</taxon>
    </lineage>
</organism>
<comment type="caution">
    <text evidence="2">The sequence shown here is derived from an EMBL/GenBank/DDBJ whole genome shotgun (WGS) entry which is preliminary data.</text>
</comment>
<name>A0ABM8Y774_9BACI</name>
<reference evidence="2 3" key="1">
    <citation type="submission" date="2021-10" db="EMBL/GenBank/DDBJ databases">
        <authorList>
            <person name="Criscuolo A."/>
        </authorList>
    </citation>
    <scope>NUCLEOTIDE SEQUENCE [LARGE SCALE GENOMIC DNA]</scope>
    <source>
        <strain evidence="3">CIP 111899</strain>
    </source>
</reference>
<keyword evidence="1" id="KW-0812">Transmembrane</keyword>
<sequence>MEWLLGIIGICSVVLLFMFPIGLLSSSISVFFMCLIISTIMIIIVLMKRSKSIFFFSIIVMTIIVLQMITLFIYPIIIKAFH</sequence>
<evidence type="ECO:0000313" key="2">
    <source>
        <dbReference type="EMBL" id="CAG9611546.1"/>
    </source>
</evidence>
<dbReference type="Proteomes" id="UP000789423">
    <property type="component" value="Unassembled WGS sequence"/>
</dbReference>
<keyword evidence="1" id="KW-1133">Transmembrane helix</keyword>
<gene>
    <name evidence="2" type="ORF">BACCIP111899_00718</name>
</gene>
<evidence type="ECO:0000313" key="3">
    <source>
        <dbReference type="Proteomes" id="UP000789423"/>
    </source>
</evidence>
<feature type="transmembrane region" description="Helical" evidence="1">
    <location>
        <begin position="6"/>
        <end position="23"/>
    </location>
</feature>
<accession>A0ABM8Y774</accession>
<evidence type="ECO:0000256" key="1">
    <source>
        <dbReference type="SAM" id="Phobius"/>
    </source>
</evidence>
<dbReference type="EMBL" id="CAKJTI010000002">
    <property type="protein sequence ID" value="CAG9611546.1"/>
    <property type="molecule type" value="Genomic_DNA"/>
</dbReference>
<keyword evidence="1" id="KW-0472">Membrane</keyword>
<feature type="transmembrane region" description="Helical" evidence="1">
    <location>
        <begin position="30"/>
        <end position="47"/>
    </location>
</feature>
<proteinExistence type="predicted"/>